<dbReference type="Proteomes" id="UP000289455">
    <property type="component" value="Unassembled WGS sequence"/>
</dbReference>
<proteinExistence type="inferred from homology"/>
<comment type="similarity">
    <text evidence="1">Belongs to the short-chain dehydrogenases/reductases (SDR) family.</text>
</comment>
<dbReference type="Pfam" id="PF13561">
    <property type="entry name" value="adh_short_C2"/>
    <property type="match status" value="1"/>
</dbReference>
<reference evidence="3 4" key="1">
    <citation type="submission" date="2019-01" db="EMBL/GenBank/DDBJ databases">
        <title>Cytophagaceae bacterium strain CAR-16.</title>
        <authorList>
            <person name="Chen W.-M."/>
        </authorList>
    </citation>
    <scope>NUCLEOTIDE SEQUENCE [LARGE SCALE GENOMIC DNA]</scope>
    <source>
        <strain evidence="3 4">CAR-16</strain>
    </source>
</reference>
<keyword evidence="4" id="KW-1185">Reference proteome</keyword>
<keyword evidence="2" id="KW-0560">Oxidoreductase</keyword>
<accession>A0A4Q1C2L2</accession>
<gene>
    <name evidence="3" type="ORF">ESB04_01510</name>
</gene>
<evidence type="ECO:0000256" key="2">
    <source>
        <dbReference type="ARBA" id="ARBA00023002"/>
    </source>
</evidence>
<dbReference type="Gene3D" id="3.40.50.720">
    <property type="entry name" value="NAD(P)-binding Rossmann-like Domain"/>
    <property type="match status" value="1"/>
</dbReference>
<dbReference type="InterPro" id="IPR051122">
    <property type="entry name" value="SDR_DHRS6-like"/>
</dbReference>
<comment type="caution">
    <text evidence="3">The sequence shown here is derived from an EMBL/GenBank/DDBJ whole genome shotgun (WGS) entry which is preliminary data.</text>
</comment>
<dbReference type="SUPFAM" id="SSF51735">
    <property type="entry name" value="NAD(P)-binding Rossmann-fold domains"/>
    <property type="match status" value="1"/>
</dbReference>
<evidence type="ECO:0000256" key="1">
    <source>
        <dbReference type="ARBA" id="ARBA00006484"/>
    </source>
</evidence>
<name>A0A4Q1C2L2_9BACT</name>
<dbReference type="RefSeq" id="WP_129025537.1">
    <property type="nucleotide sequence ID" value="NZ_SDHY01000001.1"/>
</dbReference>
<protein>
    <submittedName>
        <fullName evidence="3">SDR family oxidoreductase</fullName>
    </submittedName>
</protein>
<dbReference type="AlphaFoldDB" id="A0A4Q1C2L2"/>
<evidence type="ECO:0000313" key="3">
    <source>
        <dbReference type="EMBL" id="RXK52355.1"/>
    </source>
</evidence>
<dbReference type="InterPro" id="IPR036291">
    <property type="entry name" value="NAD(P)-bd_dom_sf"/>
</dbReference>
<dbReference type="PANTHER" id="PTHR43477:SF1">
    <property type="entry name" value="DIHYDROANTICAPSIN 7-DEHYDROGENASE"/>
    <property type="match status" value="1"/>
</dbReference>
<dbReference type="PANTHER" id="PTHR43477">
    <property type="entry name" value="DIHYDROANTICAPSIN 7-DEHYDROGENASE"/>
    <property type="match status" value="1"/>
</dbReference>
<evidence type="ECO:0000313" key="4">
    <source>
        <dbReference type="Proteomes" id="UP000289455"/>
    </source>
</evidence>
<dbReference type="InterPro" id="IPR002347">
    <property type="entry name" value="SDR_fam"/>
</dbReference>
<organism evidence="3 4">
    <name type="scientific">Aquirufa rosea</name>
    <dbReference type="NCBI Taxonomy" id="2509241"/>
    <lineage>
        <taxon>Bacteria</taxon>
        <taxon>Pseudomonadati</taxon>
        <taxon>Bacteroidota</taxon>
        <taxon>Cytophagia</taxon>
        <taxon>Cytophagales</taxon>
        <taxon>Flectobacillaceae</taxon>
        <taxon>Aquirufa</taxon>
    </lineage>
</organism>
<sequence length="232" mass="24687">MGLFVIIGASQGIGYSLAQQLIAQGNRVLNFSRHACDISGIENYTWDALGDYDQILQSIQEPVDGLAYCPGSINLKPFHRLTSSDFEFDFKINVLGAVRVIQALLPKLKLSGNASVVLFSTVAVQTGMGFHASIASSKGAIEGLTRSLAAELSAQKIRVNAIAPSLTQTPLAQNLLNSPEKIESGGKRHPLGRVGQAEDIANLAMFLLQPENSWITGQIIGVDGGIGSLRTV</sequence>
<dbReference type="CDD" id="cd05233">
    <property type="entry name" value="SDR_c"/>
    <property type="match status" value="1"/>
</dbReference>
<dbReference type="PRINTS" id="PR00081">
    <property type="entry name" value="GDHRDH"/>
</dbReference>
<dbReference type="OrthoDB" id="9803333at2"/>
<dbReference type="EMBL" id="SDHY01000001">
    <property type="protein sequence ID" value="RXK52355.1"/>
    <property type="molecule type" value="Genomic_DNA"/>
</dbReference>
<dbReference type="GO" id="GO:0016491">
    <property type="term" value="F:oxidoreductase activity"/>
    <property type="evidence" value="ECO:0007669"/>
    <property type="project" value="UniProtKB-KW"/>
</dbReference>